<proteinExistence type="predicted"/>
<comment type="caution">
    <text evidence="1">The sequence shown here is derived from an EMBL/GenBank/DDBJ whole genome shotgun (WGS) entry which is preliminary data.</text>
</comment>
<name>A0A2G8SZJ1_9BURK</name>
<keyword evidence="2" id="KW-1185">Reference proteome</keyword>
<dbReference type="EMBL" id="PDOB01000022">
    <property type="protein sequence ID" value="PIL39191.1"/>
    <property type="molecule type" value="Genomic_DNA"/>
</dbReference>
<organism evidence="1 2">
    <name type="scientific">Massilia psychrophila</name>
    <dbReference type="NCBI Taxonomy" id="1603353"/>
    <lineage>
        <taxon>Bacteria</taxon>
        <taxon>Pseudomonadati</taxon>
        <taxon>Pseudomonadota</taxon>
        <taxon>Betaproteobacteria</taxon>
        <taxon>Burkholderiales</taxon>
        <taxon>Oxalobacteraceae</taxon>
        <taxon>Telluria group</taxon>
        <taxon>Massilia</taxon>
    </lineage>
</organism>
<gene>
    <name evidence="1" type="ORF">CR103_13970</name>
</gene>
<sequence length="59" mass="6023">MAHDIEGLELPGEVVGLVKRGGAGGEQADAFGATAKAARVSMTLPGWESMFVIRPGPGE</sequence>
<dbReference type="Proteomes" id="UP000228593">
    <property type="component" value="Unassembled WGS sequence"/>
</dbReference>
<accession>A0A2G8SZJ1</accession>
<reference evidence="1 2" key="1">
    <citation type="submission" date="2017-10" db="EMBL/GenBank/DDBJ databases">
        <title>Massilia psychrophilum sp. nov., a novel purple-pigmented bacterium isolated from Tianshan glacier, Xinjiang Municipality, China.</title>
        <authorList>
            <person name="Wang H."/>
        </authorList>
    </citation>
    <scope>NUCLEOTIDE SEQUENCE [LARGE SCALE GENOMIC DNA]</scope>
    <source>
        <strain evidence="1 2">JCM 30813</strain>
    </source>
</reference>
<evidence type="ECO:0000313" key="2">
    <source>
        <dbReference type="Proteomes" id="UP000228593"/>
    </source>
</evidence>
<evidence type="ECO:0000313" key="1">
    <source>
        <dbReference type="EMBL" id="PIL39191.1"/>
    </source>
</evidence>
<dbReference type="AlphaFoldDB" id="A0A2G8SZJ1"/>
<protein>
    <submittedName>
        <fullName evidence="1">Uncharacterized protein</fullName>
    </submittedName>
</protein>